<sequence>MSPYLLAILLAWLAAQGAKYVTSIVRTGKLTDWRQLYISGGMPSAHSATMIAITTVIGLRDGFNSGLFGLAVMVSVIVMYDAMMVRRSSGAQGEALKALITELKSVIAAPKVVRGHQPTEVLIGALVGVAVGYIVFLATI</sequence>
<evidence type="ECO:0000313" key="2">
    <source>
        <dbReference type="EMBL" id="QHN42465.1"/>
    </source>
</evidence>
<dbReference type="PANTHER" id="PTHR31446:SF29">
    <property type="entry name" value="ACID PHOSPHATASE_VANADIUM-DEPENDENT HALOPEROXIDASE-RELATED PROTEIN"/>
    <property type="match status" value="1"/>
</dbReference>
<protein>
    <submittedName>
        <fullName evidence="2">Divergent PAP2 family protein</fullName>
    </submittedName>
</protein>
<name>A0A857ML07_9BACT</name>
<dbReference type="EMBL" id="CP045921">
    <property type="protein sequence ID" value="QHN42465.1"/>
    <property type="molecule type" value="Genomic_DNA"/>
</dbReference>
<proteinExistence type="predicted"/>
<evidence type="ECO:0000313" key="3">
    <source>
        <dbReference type="Proteomes" id="UP001059824"/>
    </source>
</evidence>
<dbReference type="KEGG" id="mama:GII36_01185"/>
<dbReference type="Pfam" id="PF02681">
    <property type="entry name" value="DUF212"/>
    <property type="match status" value="1"/>
</dbReference>
<keyword evidence="1" id="KW-0472">Membrane</keyword>
<evidence type="ECO:0000256" key="1">
    <source>
        <dbReference type="SAM" id="Phobius"/>
    </source>
</evidence>
<keyword evidence="3" id="KW-1185">Reference proteome</keyword>
<gene>
    <name evidence="2" type="ORF">GII36_01185</name>
</gene>
<feature type="transmembrane region" description="Helical" evidence="1">
    <location>
        <begin position="121"/>
        <end position="139"/>
    </location>
</feature>
<dbReference type="Proteomes" id="UP001059824">
    <property type="component" value="Chromosome"/>
</dbReference>
<dbReference type="RefSeq" id="WP_260763814.1">
    <property type="nucleotide sequence ID" value="NZ_CP045921.1"/>
</dbReference>
<dbReference type="PANTHER" id="PTHR31446">
    <property type="entry name" value="ACID PHOSPHATASE/VANADIUM-DEPENDENT HALOPEROXIDASE-RELATED PROTEIN"/>
    <property type="match status" value="1"/>
</dbReference>
<keyword evidence="1" id="KW-1133">Transmembrane helix</keyword>
<dbReference type="InterPro" id="IPR003832">
    <property type="entry name" value="DUF212"/>
</dbReference>
<feature type="transmembrane region" description="Helical" evidence="1">
    <location>
        <begin position="66"/>
        <end position="85"/>
    </location>
</feature>
<accession>A0A857ML07</accession>
<dbReference type="AlphaFoldDB" id="A0A857ML07"/>
<feature type="transmembrane region" description="Helical" evidence="1">
    <location>
        <begin position="41"/>
        <end position="59"/>
    </location>
</feature>
<organism evidence="2 3">
    <name type="scientific">Candidatus Mycosynbacter amalyticus</name>
    <dbReference type="NCBI Taxonomy" id="2665156"/>
    <lineage>
        <taxon>Bacteria</taxon>
        <taxon>Candidatus Saccharimonadota</taxon>
        <taxon>Candidatus Saccharimonadota incertae sedis</taxon>
        <taxon>Candidatus Mycosynbacter</taxon>
    </lineage>
</organism>
<keyword evidence="1" id="KW-0812">Transmembrane</keyword>
<reference evidence="2" key="1">
    <citation type="journal article" date="2021" name="Nat. Microbiol.">
        <title>Cocultivation of an ultrasmall environmental parasitic bacterium with lytic ability against bacteria associated with wastewater foams.</title>
        <authorList>
            <person name="Batinovic S."/>
            <person name="Rose J.J.A."/>
            <person name="Ratcliffe J."/>
            <person name="Seviour R.J."/>
            <person name="Petrovski S."/>
        </authorList>
    </citation>
    <scope>NUCLEOTIDE SEQUENCE</scope>
    <source>
        <strain evidence="2">JR1</strain>
    </source>
</reference>